<evidence type="ECO:0000259" key="3">
    <source>
        <dbReference type="Pfam" id="PF07510"/>
    </source>
</evidence>
<organism evidence="4 5">
    <name type="scientific">Streptomyces aidingensis</name>
    <dbReference type="NCBI Taxonomy" id="910347"/>
    <lineage>
        <taxon>Bacteria</taxon>
        <taxon>Bacillati</taxon>
        <taxon>Actinomycetota</taxon>
        <taxon>Actinomycetes</taxon>
        <taxon>Kitasatosporales</taxon>
        <taxon>Streptomycetaceae</taxon>
        <taxon>Streptomyces</taxon>
    </lineage>
</organism>
<evidence type="ECO:0000313" key="4">
    <source>
        <dbReference type="EMBL" id="SFC19998.1"/>
    </source>
</evidence>
<dbReference type="AlphaFoldDB" id="A0A1I1HDD9"/>
<name>A0A1I1HDD9_9ACTN</name>
<dbReference type="InterPro" id="IPR011089">
    <property type="entry name" value="GmrSD_C"/>
</dbReference>
<feature type="chain" id="PRO_5038663688" description="GmrSD restriction endonucleases C-terminal domain-containing protein" evidence="2">
    <location>
        <begin position="23"/>
        <end position="249"/>
    </location>
</feature>
<dbReference type="EMBL" id="FOLM01000002">
    <property type="protein sequence ID" value="SFC19998.1"/>
    <property type="molecule type" value="Genomic_DNA"/>
</dbReference>
<dbReference type="Pfam" id="PF07510">
    <property type="entry name" value="GmrSD_C"/>
    <property type="match status" value="1"/>
</dbReference>
<dbReference type="PROSITE" id="PS51257">
    <property type="entry name" value="PROKAR_LIPOPROTEIN"/>
    <property type="match status" value="1"/>
</dbReference>
<evidence type="ECO:0000256" key="1">
    <source>
        <dbReference type="SAM" id="MobiDB-lite"/>
    </source>
</evidence>
<accession>A0A1I1HDD9</accession>
<feature type="compositionally biased region" description="Gly residues" evidence="1">
    <location>
        <begin position="49"/>
        <end position="65"/>
    </location>
</feature>
<dbReference type="PANTHER" id="PTHR24094:SF15">
    <property type="entry name" value="AMP-DEPENDENT SYNTHETASE_LIGASE DOMAIN-CONTAINING PROTEIN-RELATED"/>
    <property type="match status" value="1"/>
</dbReference>
<feature type="region of interest" description="Disordered" evidence="1">
    <location>
        <begin position="41"/>
        <end position="69"/>
    </location>
</feature>
<evidence type="ECO:0000313" key="5">
    <source>
        <dbReference type="Proteomes" id="UP000199207"/>
    </source>
</evidence>
<dbReference type="Proteomes" id="UP000199207">
    <property type="component" value="Unassembled WGS sequence"/>
</dbReference>
<gene>
    <name evidence="4" type="ORF">SAMN05421773_102287</name>
</gene>
<feature type="domain" description="GmrSD restriction endonucleases C-terminal" evidence="3">
    <location>
        <begin position="141"/>
        <end position="243"/>
    </location>
</feature>
<proteinExistence type="predicted"/>
<sequence length="249" mass="26533">MSERLGWVMTVTARRAAGAAVAAVVLGATLAGCAEFEEGSAEGTATHDSGGGSQDAGGAGDGGPEFSGLLPGLPTVAEGRDMLAALAVADERPMTGYSREEFPHWSEQDGCTARQVVLLRSGKDVQTGDDCQPDSGEWYSVYDGETLTSAREVDIDHMVPLAAAWRSGADEWDEERREAFANDLENPQLIAVSAASNRSKGDQDPADWQPAEAFWCEYGLAWTAVKHTYGLTVHEDERDMLGKMLDTCG</sequence>
<keyword evidence="2" id="KW-0732">Signal</keyword>
<protein>
    <recommendedName>
        <fullName evidence="3">GmrSD restriction endonucleases C-terminal domain-containing protein</fullName>
    </recommendedName>
</protein>
<evidence type="ECO:0000256" key="2">
    <source>
        <dbReference type="SAM" id="SignalP"/>
    </source>
</evidence>
<keyword evidence="5" id="KW-1185">Reference proteome</keyword>
<dbReference type="PANTHER" id="PTHR24094">
    <property type="entry name" value="SECRETED PROTEIN"/>
    <property type="match status" value="1"/>
</dbReference>
<reference evidence="4 5" key="1">
    <citation type="submission" date="2016-10" db="EMBL/GenBank/DDBJ databases">
        <authorList>
            <person name="de Groot N.N."/>
        </authorList>
    </citation>
    <scope>NUCLEOTIDE SEQUENCE [LARGE SCALE GENOMIC DNA]</scope>
    <source>
        <strain evidence="4 5">CGMCC 4.5739</strain>
    </source>
</reference>
<dbReference type="STRING" id="910347.SAMN05421773_102287"/>
<feature type="signal peptide" evidence="2">
    <location>
        <begin position="1"/>
        <end position="22"/>
    </location>
</feature>